<evidence type="ECO:0000256" key="1">
    <source>
        <dbReference type="ARBA" id="ARBA00010716"/>
    </source>
</evidence>
<dbReference type="PANTHER" id="PTHR11113:SF14">
    <property type="entry name" value="N-ACETYLGLUCOSAMINE-6-PHOSPHATE DEACETYLASE"/>
    <property type="match status" value="1"/>
</dbReference>
<feature type="domain" description="Amidohydrolase-related" evidence="13">
    <location>
        <begin position="53"/>
        <end position="363"/>
    </location>
</feature>
<evidence type="ECO:0000259" key="13">
    <source>
        <dbReference type="Pfam" id="PF01979"/>
    </source>
</evidence>
<feature type="binding site" evidence="12">
    <location>
        <position position="214"/>
    </location>
    <ligand>
        <name>Zn(2+)</name>
        <dbReference type="ChEBI" id="CHEBI:29105"/>
    </ligand>
</feature>
<evidence type="ECO:0000256" key="6">
    <source>
        <dbReference type="ARBA" id="ARBA00023277"/>
    </source>
</evidence>
<feature type="binding site" evidence="11">
    <location>
        <position position="249"/>
    </location>
    <ligand>
        <name>substrate</name>
    </ligand>
</feature>
<feature type="binding site" evidence="12">
    <location>
        <position position="196"/>
    </location>
    <ligand>
        <name>Zn(2+)</name>
        <dbReference type="ChEBI" id="CHEBI:29105"/>
    </ligand>
</feature>
<dbReference type="FunFam" id="3.20.20.140:FF:000004">
    <property type="entry name" value="N-acetylglucosamine-6-phosphate deacetylase"/>
    <property type="match status" value="1"/>
</dbReference>
<organism evidence="14 15">
    <name type="scientific">Heyndrickxia shackletonii</name>
    <dbReference type="NCBI Taxonomy" id="157838"/>
    <lineage>
        <taxon>Bacteria</taxon>
        <taxon>Bacillati</taxon>
        <taxon>Bacillota</taxon>
        <taxon>Bacilli</taxon>
        <taxon>Bacillales</taxon>
        <taxon>Bacillaceae</taxon>
        <taxon>Heyndrickxia</taxon>
    </lineage>
</organism>
<sequence>MVQKVVINAKIFTGETEIANGYIRFQDKIIETGSMDGFQEQSDEEVINAKGKIIIPGMIDVHIHGGYGVDVMDADPEKLAFLSDKLLDEGVTSFFATTITQDYPAIEKALRAVKAAKESGNTIIEGVHLEGPFISEKRAGAQPLEFIKAPDIDLFLKWHEASGNLIKLVTYAPEKEGAREFEKVMMERGIVPSMGHSDAVREELLQSKTTHATHMYNGMRGLHHREAGVAGHALLSPQIQVEMIADGIHVHPDMVNLTYKVKGASGMVLISDAMRAKGMPDGVSELGGQKVYVKNGEARLENGSLAGSILKMDQAFRNIIQFTGCSIRDAVQMTSVNQAKEFGLTSKGTLTTGKDADFVIMDESLHVCETYSLGRKHQRGE</sequence>
<comment type="similarity">
    <text evidence="1 9">Belongs to the metallo-dependent hydrolases superfamily. NagA family.</text>
</comment>
<reference evidence="14 15" key="1">
    <citation type="submission" date="2015-09" db="EMBL/GenBank/DDBJ databases">
        <title>Genome sequencing project for genomic taxonomy and phylogenomics of Bacillus-like bacteria.</title>
        <authorList>
            <person name="Liu B."/>
            <person name="Wang J."/>
            <person name="Zhu Y."/>
            <person name="Liu G."/>
            <person name="Chen Q."/>
            <person name="Chen Z."/>
            <person name="Lan J."/>
            <person name="Che J."/>
            <person name="Ge C."/>
            <person name="Shi H."/>
            <person name="Pan Z."/>
            <person name="Liu X."/>
        </authorList>
    </citation>
    <scope>NUCLEOTIDE SEQUENCE [LARGE SCALE GENOMIC DNA]</scope>
    <source>
        <strain evidence="14 15">LMG 18435</strain>
    </source>
</reference>
<dbReference type="SUPFAM" id="SSF51556">
    <property type="entry name" value="Metallo-dependent hydrolases"/>
    <property type="match status" value="1"/>
</dbReference>
<comment type="cofactor">
    <cofactor evidence="12">
        <name>a divalent metal cation</name>
        <dbReference type="ChEBI" id="CHEBI:60240"/>
    </cofactor>
    <text evidence="12">Binds 1 divalent metal cation per subunit.</text>
</comment>
<evidence type="ECO:0000256" key="3">
    <source>
        <dbReference type="ARBA" id="ARBA00018029"/>
    </source>
</evidence>
<gene>
    <name evidence="14" type="ORF">AN964_02975</name>
</gene>
<keyword evidence="4 12" id="KW-0479">Metal-binding</keyword>
<dbReference type="RefSeq" id="WP_055738291.1">
    <property type="nucleotide sequence ID" value="NZ_JAAIWL010000016.1"/>
</dbReference>
<dbReference type="InterPro" id="IPR032466">
    <property type="entry name" value="Metal_Hydrolase"/>
</dbReference>
<dbReference type="Gene3D" id="3.20.20.140">
    <property type="entry name" value="Metal-dependent hydrolases"/>
    <property type="match status" value="1"/>
</dbReference>
<evidence type="ECO:0000256" key="4">
    <source>
        <dbReference type="ARBA" id="ARBA00022723"/>
    </source>
</evidence>
<dbReference type="STRING" id="157838.AN964_02975"/>
<evidence type="ECO:0000256" key="8">
    <source>
        <dbReference type="ARBA" id="ARBA00060590"/>
    </source>
</evidence>
<feature type="active site" description="Proton donor/acceptor" evidence="10">
    <location>
        <position position="272"/>
    </location>
</feature>
<evidence type="ECO:0000256" key="5">
    <source>
        <dbReference type="ARBA" id="ARBA00022801"/>
    </source>
</evidence>
<evidence type="ECO:0000256" key="9">
    <source>
        <dbReference type="PIRNR" id="PIRNR038994"/>
    </source>
</evidence>
<dbReference type="GO" id="GO:0046872">
    <property type="term" value="F:metal ion binding"/>
    <property type="evidence" value="ECO:0007669"/>
    <property type="project" value="UniProtKB-KW"/>
</dbReference>
<keyword evidence="6 9" id="KW-0119">Carbohydrate metabolism</keyword>
<dbReference type="PANTHER" id="PTHR11113">
    <property type="entry name" value="N-ACETYLGLUCOSAMINE-6-PHOSPHATE DEACETYLASE"/>
    <property type="match status" value="1"/>
</dbReference>
<dbReference type="Pfam" id="PF01979">
    <property type="entry name" value="Amidohydro_1"/>
    <property type="match status" value="1"/>
</dbReference>
<dbReference type="GO" id="GO:0008448">
    <property type="term" value="F:N-acetylglucosamine-6-phosphate deacetylase activity"/>
    <property type="evidence" value="ECO:0007669"/>
    <property type="project" value="UniProtKB-EC"/>
</dbReference>
<dbReference type="AlphaFoldDB" id="A0A0Q3WTA9"/>
<comment type="caution">
    <text evidence="14">The sequence shown here is derived from an EMBL/GenBank/DDBJ whole genome shotgun (WGS) entry which is preliminary data.</text>
</comment>
<dbReference type="InterPro" id="IPR003764">
    <property type="entry name" value="GlcNAc_6-P_deAcase"/>
</dbReference>
<feature type="binding site" evidence="11">
    <location>
        <position position="141"/>
    </location>
    <ligand>
        <name>substrate</name>
    </ligand>
</feature>
<evidence type="ECO:0000256" key="12">
    <source>
        <dbReference type="PIRSR" id="PIRSR038994-3"/>
    </source>
</evidence>
<evidence type="ECO:0000256" key="7">
    <source>
        <dbReference type="ARBA" id="ARBA00047647"/>
    </source>
</evidence>
<dbReference type="OrthoDB" id="9776488at2"/>
<dbReference type="Proteomes" id="UP000051888">
    <property type="component" value="Unassembled WGS sequence"/>
</dbReference>
<dbReference type="InterPro" id="IPR011059">
    <property type="entry name" value="Metal-dep_hydrolase_composite"/>
</dbReference>
<dbReference type="PIRSF" id="PIRSF038994">
    <property type="entry name" value="NagA"/>
    <property type="match status" value="1"/>
</dbReference>
<evidence type="ECO:0000256" key="10">
    <source>
        <dbReference type="PIRSR" id="PIRSR038994-1"/>
    </source>
</evidence>
<dbReference type="SUPFAM" id="SSF51338">
    <property type="entry name" value="Composite domain of metallo-dependent hydrolases"/>
    <property type="match status" value="1"/>
</dbReference>
<dbReference type="NCBIfam" id="TIGR00221">
    <property type="entry name" value="nagA"/>
    <property type="match status" value="1"/>
</dbReference>
<evidence type="ECO:0000313" key="14">
    <source>
        <dbReference type="EMBL" id="KQL52596.1"/>
    </source>
</evidence>
<protein>
    <recommendedName>
        <fullName evidence="3">N-acetylglucosamine-6-phosphate deacetylase</fullName>
        <ecNumber evidence="2">3.5.1.25</ecNumber>
    </recommendedName>
</protein>
<feature type="binding site" evidence="11">
    <location>
        <begin position="305"/>
        <end position="307"/>
    </location>
    <ligand>
        <name>substrate</name>
    </ligand>
</feature>
<comment type="pathway">
    <text evidence="8">Amino-sugar metabolism; N-acetylneuraminate degradation; D-fructose 6-phosphate from N-acetylneuraminate: step 4/5.</text>
</comment>
<feature type="binding site" evidence="12">
    <location>
        <position position="130"/>
    </location>
    <ligand>
        <name>Zn(2+)</name>
        <dbReference type="ChEBI" id="CHEBI:29105"/>
    </ligand>
</feature>
<dbReference type="CDD" id="cd00854">
    <property type="entry name" value="NagA"/>
    <property type="match status" value="1"/>
</dbReference>
<keyword evidence="5 9" id="KW-0378">Hydrolase</keyword>
<evidence type="ECO:0000313" key="15">
    <source>
        <dbReference type="Proteomes" id="UP000051888"/>
    </source>
</evidence>
<name>A0A0Q3WTA9_9BACI</name>
<proteinExistence type="inferred from homology"/>
<feature type="binding site" evidence="11">
    <location>
        <begin position="217"/>
        <end position="218"/>
    </location>
    <ligand>
        <name>substrate</name>
    </ligand>
</feature>
<dbReference type="Gene3D" id="2.30.40.10">
    <property type="entry name" value="Urease, subunit C, domain 1"/>
    <property type="match status" value="1"/>
</dbReference>
<comment type="catalytic activity">
    <reaction evidence="7">
        <text>N-acetyl-D-glucosamine 6-phosphate + H2O = D-glucosamine 6-phosphate + acetate</text>
        <dbReference type="Rhea" id="RHEA:22936"/>
        <dbReference type="ChEBI" id="CHEBI:15377"/>
        <dbReference type="ChEBI" id="CHEBI:30089"/>
        <dbReference type="ChEBI" id="CHEBI:57513"/>
        <dbReference type="ChEBI" id="CHEBI:58725"/>
        <dbReference type="EC" id="3.5.1.25"/>
    </reaction>
</comment>
<dbReference type="InterPro" id="IPR006680">
    <property type="entry name" value="Amidohydro-rel"/>
</dbReference>
<evidence type="ECO:0000256" key="11">
    <source>
        <dbReference type="PIRSR" id="PIRSR038994-2"/>
    </source>
</evidence>
<dbReference type="GO" id="GO:0006046">
    <property type="term" value="P:N-acetylglucosamine catabolic process"/>
    <property type="evidence" value="ECO:0007669"/>
    <property type="project" value="TreeGrafter"/>
</dbReference>
<dbReference type="PATRIC" id="fig|157838.3.peg.657"/>
<accession>A0A0Q3WTA9</accession>
<dbReference type="EC" id="3.5.1.25" evidence="2"/>
<keyword evidence="15" id="KW-1185">Reference proteome</keyword>
<feature type="binding site" evidence="11">
    <location>
        <position position="225"/>
    </location>
    <ligand>
        <name>substrate</name>
    </ligand>
</feature>
<dbReference type="EMBL" id="LJJC01000004">
    <property type="protein sequence ID" value="KQL52596.1"/>
    <property type="molecule type" value="Genomic_DNA"/>
</dbReference>
<evidence type="ECO:0000256" key="2">
    <source>
        <dbReference type="ARBA" id="ARBA00011899"/>
    </source>
</evidence>